<accession>A0A0D1DPD8</accession>
<dbReference type="Proteomes" id="UP000000561">
    <property type="component" value="Chromosome 19"/>
</dbReference>
<reference evidence="2 3" key="1">
    <citation type="journal article" date="2006" name="Nature">
        <title>Insights from the genome of the biotrophic fungal plant pathogen Ustilago maydis.</title>
        <authorList>
            <person name="Kamper J."/>
            <person name="Kahmann R."/>
            <person name="Bolker M."/>
            <person name="Ma L.J."/>
            <person name="Brefort T."/>
            <person name="Saville B.J."/>
            <person name="Banuett F."/>
            <person name="Kronstad J.W."/>
            <person name="Gold S.E."/>
            <person name="Muller O."/>
            <person name="Perlin M.H."/>
            <person name="Wosten H.A."/>
            <person name="de Vries R."/>
            <person name="Ruiz-Herrera J."/>
            <person name="Reynaga-Pena C.G."/>
            <person name="Snetselaar K."/>
            <person name="McCann M."/>
            <person name="Perez-Martin J."/>
            <person name="Feldbrugge M."/>
            <person name="Basse C.W."/>
            <person name="Steinberg G."/>
            <person name="Ibeas J.I."/>
            <person name="Holloman W."/>
            <person name="Guzman P."/>
            <person name="Farman M."/>
            <person name="Stajich J.E."/>
            <person name="Sentandreu R."/>
            <person name="Gonzalez-Prieto J.M."/>
            <person name="Kennell J.C."/>
            <person name="Molina L."/>
            <person name="Schirawski J."/>
            <person name="Mendoza-Mendoza A."/>
            <person name="Greilinger D."/>
            <person name="Munch K."/>
            <person name="Rossel N."/>
            <person name="Scherer M."/>
            <person name="Vranes M."/>
            <person name="Ladendorf O."/>
            <person name="Vincon V."/>
            <person name="Fuchs U."/>
            <person name="Sandrock B."/>
            <person name="Meng S."/>
            <person name="Ho E.C."/>
            <person name="Cahill M.J."/>
            <person name="Boyce K.J."/>
            <person name="Klose J."/>
            <person name="Klosterman S.J."/>
            <person name="Deelstra H.J."/>
            <person name="Ortiz-Castellanos L."/>
            <person name="Li W."/>
            <person name="Sanchez-Alonso P."/>
            <person name="Schreier P.H."/>
            <person name="Hauser-Hahn I."/>
            <person name="Vaupel M."/>
            <person name="Koopmann E."/>
            <person name="Friedrich G."/>
            <person name="Voss H."/>
            <person name="Schluter T."/>
            <person name="Margolis J."/>
            <person name="Platt D."/>
            <person name="Swimmer C."/>
            <person name="Gnirke A."/>
            <person name="Chen F."/>
            <person name="Vysotskaia V."/>
            <person name="Mannhaupt G."/>
            <person name="Guldener U."/>
            <person name="Munsterkotter M."/>
            <person name="Haase D."/>
            <person name="Oesterheld M."/>
            <person name="Mewes H.W."/>
            <person name="Mauceli E.W."/>
            <person name="DeCaprio D."/>
            <person name="Wade C.M."/>
            <person name="Butler J."/>
            <person name="Young S."/>
            <person name="Jaffe D.B."/>
            <person name="Calvo S."/>
            <person name="Nusbaum C."/>
            <person name="Galagan J."/>
            <person name="Birren B.W."/>
        </authorList>
    </citation>
    <scope>NUCLEOTIDE SEQUENCE [LARGE SCALE GENOMIC DNA]</scope>
    <source>
        <strain evidence="3">DSM 14603 / FGSC 9021 / UM521</strain>
    </source>
</reference>
<dbReference type="KEGG" id="uma:UMAG_05314"/>
<evidence type="ECO:0000313" key="3">
    <source>
        <dbReference type="Proteomes" id="UP000000561"/>
    </source>
</evidence>
<feature type="chain" id="PRO_5002244875" evidence="1">
    <location>
        <begin position="24"/>
        <end position="198"/>
    </location>
</feature>
<dbReference type="eggNOG" id="ENOG502TKA9">
    <property type="taxonomic scope" value="Eukaryota"/>
</dbReference>
<proteinExistence type="predicted"/>
<dbReference type="EMBL" id="CM003158">
    <property type="protein sequence ID" value="KIS66314.1"/>
    <property type="molecule type" value="Genomic_DNA"/>
</dbReference>
<dbReference type="InParanoid" id="A0A0D1DPD8"/>
<keyword evidence="1" id="KW-0732">Signal</keyword>
<evidence type="ECO:0000256" key="1">
    <source>
        <dbReference type="SAM" id="SignalP"/>
    </source>
</evidence>
<protein>
    <submittedName>
        <fullName evidence="2">Uncharacterized protein</fullName>
    </submittedName>
</protein>
<sequence length="198" mass="22110">MLHKLPTILSLLLIVSCVGIVLAAPRQEGPPSHRPQRGPISQVLDAARAAQLERLREIQRAQLLRTTLTNIEQLYHLPSGTFDPTHLYHPSQRGAVTAHLQHSTTRMLPVSTSRVDGSILFVSPAWTRSDESDPGYISLLLFRLHQNENRIVPLGFTRVRSDLHAGASTSFMDLVQERARASWATLQILHGTLRIEDP</sequence>
<keyword evidence="3" id="KW-1185">Reference proteome</keyword>
<dbReference type="AlphaFoldDB" id="A0A0D1DPD8"/>
<gene>
    <name evidence="2" type="ORF">UMAG_05314</name>
</gene>
<feature type="signal peptide" evidence="1">
    <location>
        <begin position="1"/>
        <end position="23"/>
    </location>
</feature>
<organism evidence="2 3">
    <name type="scientific">Mycosarcoma maydis</name>
    <name type="common">Corn smut fungus</name>
    <name type="synonym">Ustilago maydis</name>
    <dbReference type="NCBI Taxonomy" id="5270"/>
    <lineage>
        <taxon>Eukaryota</taxon>
        <taxon>Fungi</taxon>
        <taxon>Dikarya</taxon>
        <taxon>Basidiomycota</taxon>
        <taxon>Ustilaginomycotina</taxon>
        <taxon>Ustilaginomycetes</taxon>
        <taxon>Ustilaginales</taxon>
        <taxon>Ustilaginaceae</taxon>
        <taxon>Mycosarcoma</taxon>
    </lineage>
</organism>
<evidence type="ECO:0000313" key="2">
    <source>
        <dbReference type="EMBL" id="KIS66314.1"/>
    </source>
</evidence>
<dbReference type="VEuPathDB" id="FungiDB:UMAG_05314"/>
<dbReference type="GeneID" id="23565240"/>
<dbReference type="PROSITE" id="PS51257">
    <property type="entry name" value="PROKAR_LIPOPROTEIN"/>
    <property type="match status" value="1"/>
</dbReference>
<dbReference type="RefSeq" id="XP_011392025.1">
    <property type="nucleotide sequence ID" value="XM_011393723.1"/>
</dbReference>
<name>A0A0D1DPD8_MYCMD</name>